<dbReference type="InterPro" id="IPR043741">
    <property type="entry name" value="DUF5686"/>
</dbReference>
<gene>
    <name evidence="1" type="ORF">SAMN04487910_4028</name>
</gene>
<name>A0A1H7VCD2_AQUAM</name>
<organism evidence="1 2">
    <name type="scientific">Aquimarina amphilecti</name>
    <dbReference type="NCBI Taxonomy" id="1038014"/>
    <lineage>
        <taxon>Bacteria</taxon>
        <taxon>Pseudomonadati</taxon>
        <taxon>Bacteroidota</taxon>
        <taxon>Flavobacteriia</taxon>
        <taxon>Flavobacteriales</taxon>
        <taxon>Flavobacteriaceae</taxon>
        <taxon>Aquimarina</taxon>
    </lineage>
</organism>
<evidence type="ECO:0000313" key="1">
    <source>
        <dbReference type="EMBL" id="SEM06575.1"/>
    </source>
</evidence>
<dbReference type="InterPro" id="IPR008969">
    <property type="entry name" value="CarboxyPept-like_regulatory"/>
</dbReference>
<dbReference type="SUPFAM" id="SSF49464">
    <property type="entry name" value="Carboxypeptidase regulatory domain-like"/>
    <property type="match status" value="1"/>
</dbReference>
<dbReference type="Pfam" id="PF13715">
    <property type="entry name" value="CarbopepD_reg_2"/>
    <property type="match status" value="1"/>
</dbReference>
<reference evidence="1 2" key="1">
    <citation type="submission" date="2016-10" db="EMBL/GenBank/DDBJ databases">
        <authorList>
            <person name="de Groot N.N."/>
        </authorList>
    </citation>
    <scope>NUCLEOTIDE SEQUENCE [LARGE SCALE GENOMIC DNA]</scope>
    <source>
        <strain evidence="1 2">DSM 25232</strain>
    </source>
</reference>
<protein>
    <submittedName>
        <fullName evidence="1">CarboxypepD_reg-like domain-containing protein</fullName>
    </submittedName>
</protein>
<keyword evidence="2" id="KW-1185">Reference proteome</keyword>
<dbReference type="OrthoDB" id="604691at2"/>
<dbReference type="AlphaFoldDB" id="A0A1H7VCD2"/>
<dbReference type="RefSeq" id="WP_091411753.1">
    <property type="nucleotide sequence ID" value="NZ_FOAB01000008.1"/>
</dbReference>
<dbReference type="Proteomes" id="UP000198521">
    <property type="component" value="Unassembled WGS sequence"/>
</dbReference>
<proteinExistence type="predicted"/>
<dbReference type="STRING" id="1038014.SAMN04487910_4028"/>
<sequence length="791" mass="91290">MYRIVIWCFLLVGSSIFSQKSLKGKVLDFNTKEPLAFSTIVFNNNKTLGTITDIDGNFVFNSEIDVNSLVCSYLGYDKKNIDVIDTTYIVIELIPKENQLDQVVISSAENPANRIIRNAIKNREINDPEKLQSFTYNSYNKIIFDVRSKKNKDSVSLVKRLKGGHMMIMESITKRKFLEPDLSNEIVIGTKVSGFRNPQFASLATDIQPFSFYTDMINLFEVNYLNPISKGSLKKYKFFLEESIPVKKDTIHVISFQPKANKNFEGLKGIIHINTNKFAIQNVTASPYQKGKIDLKIQQKYTLLRDSIWFPEQLNYKLSMPEYPSKENNLVMNGKSYITNISLDTLLQKRDFPIEVVSIAEGATKKDSVFWNLNRNTGLNPKEKITYRVLDSIGEKVDLDKFLTLSESLFRGKIPVGMVDIDINKTIIMNQFEGFRLGTGLYTNDKFDDRLSLGGFVGYGFDDNDWKYGGEVNYLVSKKNEVSIGYQYQVNLREVGNYNRQQQDLEFLNFRSYLGFNFDKIREHSVNVHFRSLKYLTADLSFNHTSVNPKYEYEFIRETTNFREYINSSLSLNLRYAYKEKMINSFNQRFTSGTDYPVIGFSFSKGFDDILDGDIDYNKIEVSLDHSFYTKSFGKTSYRMEGGYIDNAVPYGLSFTGKGNYDTDYPFFSKNLFQTMTPYEFVSDRYANLFIAHNFEGLLFKIGKFQPDIVMHQNIGWGNLINNNNALVPFNTMDEVFLESGLELKSLFKVNYLNLGYLGFGLGGFYRYGFYSNEDFEDNLAIKFNISFKIK</sequence>
<dbReference type="Pfam" id="PF18939">
    <property type="entry name" value="DUF5686"/>
    <property type="match status" value="1"/>
</dbReference>
<evidence type="ECO:0000313" key="2">
    <source>
        <dbReference type="Proteomes" id="UP000198521"/>
    </source>
</evidence>
<dbReference type="EMBL" id="FOAB01000008">
    <property type="protein sequence ID" value="SEM06575.1"/>
    <property type="molecule type" value="Genomic_DNA"/>
</dbReference>
<accession>A0A1H7VCD2</accession>